<dbReference type="InterPro" id="IPR035923">
    <property type="entry name" value="TT1751-like_sf"/>
</dbReference>
<dbReference type="InterPro" id="IPR005180">
    <property type="entry name" value="DUF302"/>
</dbReference>
<feature type="domain" description="DUF302" evidence="2">
    <location>
        <begin position="71"/>
        <end position="132"/>
    </location>
</feature>
<keyword evidence="1" id="KW-0732">Signal</keyword>
<gene>
    <name evidence="3" type="ORF">SAMN06297251_102213</name>
</gene>
<name>A0A1W1Z5U5_9HYPH</name>
<evidence type="ECO:0000256" key="1">
    <source>
        <dbReference type="SAM" id="SignalP"/>
    </source>
</evidence>
<dbReference type="RefSeq" id="WP_084408666.1">
    <property type="nucleotide sequence ID" value="NZ_FWXR01000002.1"/>
</dbReference>
<dbReference type="Gene3D" id="3.30.310.70">
    <property type="entry name" value="TT1751-like domain"/>
    <property type="match status" value="1"/>
</dbReference>
<proteinExistence type="predicted"/>
<dbReference type="CDD" id="cd14797">
    <property type="entry name" value="DUF302"/>
    <property type="match status" value="1"/>
</dbReference>
<dbReference type="EMBL" id="FWXR01000002">
    <property type="protein sequence ID" value="SMC43830.1"/>
    <property type="molecule type" value="Genomic_DNA"/>
</dbReference>
<dbReference type="Proteomes" id="UP000192656">
    <property type="component" value="Unassembled WGS sequence"/>
</dbReference>
<evidence type="ECO:0000313" key="3">
    <source>
        <dbReference type="EMBL" id="SMC43830.1"/>
    </source>
</evidence>
<protein>
    <submittedName>
        <fullName evidence="3">Uncharacterized conserved protein, DUF302 family</fullName>
    </submittedName>
</protein>
<organism evidence="3 4">
    <name type="scientific">Fulvimarina manganoxydans</name>
    <dbReference type="NCBI Taxonomy" id="937218"/>
    <lineage>
        <taxon>Bacteria</taxon>
        <taxon>Pseudomonadati</taxon>
        <taxon>Pseudomonadota</taxon>
        <taxon>Alphaproteobacteria</taxon>
        <taxon>Hyphomicrobiales</taxon>
        <taxon>Aurantimonadaceae</taxon>
        <taxon>Fulvimarina</taxon>
    </lineage>
</organism>
<dbReference type="PANTHER" id="PTHR38342:SF2">
    <property type="entry name" value="INNER MEMBRANE OR EXPORTED"/>
    <property type="match status" value="1"/>
</dbReference>
<dbReference type="OrthoDB" id="9799367at2"/>
<dbReference type="Pfam" id="PF03625">
    <property type="entry name" value="DUF302"/>
    <property type="match status" value="1"/>
</dbReference>
<keyword evidence="4" id="KW-1185">Reference proteome</keyword>
<dbReference type="SUPFAM" id="SSF103247">
    <property type="entry name" value="TT1751-like"/>
    <property type="match status" value="1"/>
</dbReference>
<feature type="chain" id="PRO_5012213016" evidence="1">
    <location>
        <begin position="36"/>
        <end position="165"/>
    </location>
</feature>
<dbReference type="STRING" id="937218.SAMN06297251_102213"/>
<sequence length="165" mass="17433">MRRNARRFARGCALKPIRPLLLAAGATILASAASAGESDWVTKVSAHSVPDTVSALTAAIEGAGATIMATVDHAENASFVRLELPPTTVVIFGNPKIGTPLMQEQRSIAIDLPQKILVWEEGGQTLVGYVAPTELAERHGIAKDAEPILMMEKALDRLSSVAAQP</sequence>
<evidence type="ECO:0000313" key="4">
    <source>
        <dbReference type="Proteomes" id="UP000192656"/>
    </source>
</evidence>
<feature type="signal peptide" evidence="1">
    <location>
        <begin position="1"/>
        <end position="35"/>
    </location>
</feature>
<dbReference type="PANTHER" id="PTHR38342">
    <property type="entry name" value="SLR5037 PROTEIN"/>
    <property type="match status" value="1"/>
</dbReference>
<reference evidence="3 4" key="1">
    <citation type="submission" date="2017-04" db="EMBL/GenBank/DDBJ databases">
        <authorList>
            <person name="Afonso C.L."/>
            <person name="Miller P.J."/>
            <person name="Scott M.A."/>
            <person name="Spackman E."/>
            <person name="Goraichik I."/>
            <person name="Dimitrov K.M."/>
            <person name="Suarez D.L."/>
            <person name="Swayne D.E."/>
        </authorList>
    </citation>
    <scope>NUCLEOTIDE SEQUENCE [LARGE SCALE GENOMIC DNA]</scope>
    <source>
        <strain evidence="3 4">CGMCC 1.10972</strain>
    </source>
</reference>
<dbReference type="AlphaFoldDB" id="A0A1W1Z5U5"/>
<evidence type="ECO:0000259" key="2">
    <source>
        <dbReference type="Pfam" id="PF03625"/>
    </source>
</evidence>
<accession>A0A1W1Z5U5</accession>